<evidence type="ECO:0000259" key="10">
    <source>
        <dbReference type="Pfam" id="PF13193"/>
    </source>
</evidence>
<name>A0A7W6J2A3_9HYPH</name>
<keyword evidence="5" id="KW-0443">Lipid metabolism</keyword>
<dbReference type="CDD" id="cd12119">
    <property type="entry name" value="ttLC_FACS_AlkK_like"/>
    <property type="match status" value="1"/>
</dbReference>
<evidence type="ECO:0000256" key="4">
    <source>
        <dbReference type="ARBA" id="ARBA00022832"/>
    </source>
</evidence>
<comment type="catalytic activity">
    <reaction evidence="6">
        <text>3-(methylsulfanyl)propanoate + ATP + CoA = 3-(methylsulfanyl)propanoyl-CoA + AMP + diphosphate</text>
        <dbReference type="Rhea" id="RHEA:43052"/>
        <dbReference type="ChEBI" id="CHEBI:30616"/>
        <dbReference type="ChEBI" id="CHEBI:33019"/>
        <dbReference type="ChEBI" id="CHEBI:49016"/>
        <dbReference type="ChEBI" id="CHEBI:57287"/>
        <dbReference type="ChEBI" id="CHEBI:82815"/>
        <dbReference type="ChEBI" id="CHEBI:456215"/>
        <dbReference type="EC" id="6.2.1.44"/>
    </reaction>
    <physiologicalReaction direction="left-to-right" evidence="6">
        <dbReference type="Rhea" id="RHEA:43053"/>
    </physiologicalReaction>
</comment>
<reference evidence="11 12" key="1">
    <citation type="submission" date="2020-08" db="EMBL/GenBank/DDBJ databases">
        <title>Genomic Encyclopedia of Type Strains, Phase IV (KMG-IV): sequencing the most valuable type-strain genomes for metagenomic binning, comparative biology and taxonomic classification.</title>
        <authorList>
            <person name="Goeker M."/>
        </authorList>
    </citation>
    <scope>NUCLEOTIDE SEQUENCE [LARGE SCALE GENOMIC DNA]</scope>
    <source>
        <strain evidence="11 12">DSM 29853</strain>
    </source>
</reference>
<dbReference type="RefSeq" id="WP_210296820.1">
    <property type="nucleotide sequence ID" value="NZ_JACIEZ010000001.1"/>
</dbReference>
<dbReference type="Pfam" id="PF00501">
    <property type="entry name" value="AMP-binding"/>
    <property type="match status" value="1"/>
</dbReference>
<evidence type="ECO:0000259" key="9">
    <source>
        <dbReference type="Pfam" id="PF00501"/>
    </source>
</evidence>
<evidence type="ECO:0000256" key="8">
    <source>
        <dbReference type="ARBA" id="ARBA00067668"/>
    </source>
</evidence>
<dbReference type="Proteomes" id="UP000528286">
    <property type="component" value="Unassembled WGS sequence"/>
</dbReference>
<keyword evidence="12" id="KW-1185">Reference proteome</keyword>
<organism evidence="11 12">
    <name type="scientific">Gellertiella hungarica</name>
    <dbReference type="NCBI Taxonomy" id="1572859"/>
    <lineage>
        <taxon>Bacteria</taxon>
        <taxon>Pseudomonadati</taxon>
        <taxon>Pseudomonadota</taxon>
        <taxon>Alphaproteobacteria</taxon>
        <taxon>Hyphomicrobiales</taxon>
        <taxon>Rhizobiaceae</taxon>
        <taxon>Gellertiella</taxon>
    </lineage>
</organism>
<sequence length="542" mass="58807">MLQGLMMDRPLLVSGILEHAARAYPQSTVVSANAAGERSRCSFAEIHKRVHRLAHALVKLGVKPGDRVATLAFNSNRHLELYYATAGIGAVCHTINPRLFPEQISWIANHAEDSLLFFDTVLTPQVAGLVSSMPKGIRYVALADGPMPAEAPAATLDYETLLAAEEDSGLYDWPEFSENTACALCYTSGTTGNPKGVLYSHRSQILHAFAEIMAFFKLFGQDKCVLAVVPLFHVNAWGLPYSCFLTGTSMVLPGPKLDGVSVFNLMDEEGVTTNFGVPTVWGMIMEEVRRKGRKPQTLEYGLIGGAALTAPLLKAMEEFGIRAAHGWGMTETSPVSTTTTADIINGPANANPRKLRQGVPTWTTELKLVDENGHRLPHDGVSRGDLLIRCPFVTAGYYNDPVATAAAFDEEGWFRTGDVSVIHPTGEMEIVDRSKDLIKSGGEWISSLELESAALSCPGVAGAAAIAVNHPKWSERPLLCIVREAGSPVDQDTIRAHIGTRMAKWQVPDDVVFIEALPMTATGKISKLTLRERFRDFYAGSG</sequence>
<keyword evidence="2 11" id="KW-0436">Ligase</keyword>
<evidence type="ECO:0000313" key="12">
    <source>
        <dbReference type="Proteomes" id="UP000528286"/>
    </source>
</evidence>
<evidence type="ECO:0000256" key="6">
    <source>
        <dbReference type="ARBA" id="ARBA00051915"/>
    </source>
</evidence>
<dbReference type="InterPro" id="IPR025110">
    <property type="entry name" value="AMP-bd_C"/>
</dbReference>
<feature type="domain" description="AMP-binding enzyme C-terminal" evidence="10">
    <location>
        <begin position="449"/>
        <end position="524"/>
    </location>
</feature>
<dbReference type="AlphaFoldDB" id="A0A7W6J2A3"/>
<dbReference type="PROSITE" id="PS00455">
    <property type="entry name" value="AMP_BINDING"/>
    <property type="match status" value="1"/>
</dbReference>
<gene>
    <name evidence="11" type="ORF">GGR23_000615</name>
</gene>
<dbReference type="InterPro" id="IPR020845">
    <property type="entry name" value="AMP-binding_CS"/>
</dbReference>
<proteinExistence type="inferred from homology"/>
<keyword evidence="3" id="KW-0479">Metal-binding</keyword>
<comment type="caution">
    <text evidence="11">The sequence shown here is derived from an EMBL/GenBank/DDBJ whole genome shotgun (WGS) entry which is preliminary data.</text>
</comment>
<dbReference type="NCBIfam" id="NF004837">
    <property type="entry name" value="PRK06187.1"/>
    <property type="match status" value="1"/>
</dbReference>
<dbReference type="InterPro" id="IPR042099">
    <property type="entry name" value="ANL_N_sf"/>
</dbReference>
<dbReference type="GO" id="GO:0006631">
    <property type="term" value="P:fatty acid metabolic process"/>
    <property type="evidence" value="ECO:0007669"/>
    <property type="project" value="UniProtKB-KW"/>
</dbReference>
<comment type="similarity">
    <text evidence="1">Belongs to the ATP-dependent AMP-binding enzyme family.</text>
</comment>
<keyword evidence="4" id="KW-0276">Fatty acid metabolism</keyword>
<evidence type="ECO:0000256" key="7">
    <source>
        <dbReference type="ARBA" id="ARBA00066616"/>
    </source>
</evidence>
<evidence type="ECO:0000256" key="3">
    <source>
        <dbReference type="ARBA" id="ARBA00022723"/>
    </source>
</evidence>
<feature type="domain" description="AMP-dependent synthetase/ligase" evidence="9">
    <location>
        <begin position="17"/>
        <end position="398"/>
    </location>
</feature>
<dbReference type="InterPro" id="IPR000873">
    <property type="entry name" value="AMP-dep_synth/lig_dom"/>
</dbReference>
<dbReference type="Gene3D" id="3.40.50.12780">
    <property type="entry name" value="N-terminal domain of ligase-like"/>
    <property type="match status" value="1"/>
</dbReference>
<evidence type="ECO:0000256" key="1">
    <source>
        <dbReference type="ARBA" id="ARBA00006432"/>
    </source>
</evidence>
<dbReference type="GO" id="GO:0046872">
    <property type="term" value="F:metal ion binding"/>
    <property type="evidence" value="ECO:0007669"/>
    <property type="project" value="UniProtKB-KW"/>
</dbReference>
<evidence type="ECO:0000313" key="11">
    <source>
        <dbReference type="EMBL" id="MBB4063454.1"/>
    </source>
</evidence>
<dbReference type="PANTHER" id="PTHR43859">
    <property type="entry name" value="ACYL-ACTIVATING ENZYME"/>
    <property type="match status" value="1"/>
</dbReference>
<dbReference type="EC" id="6.2.1.44" evidence="7"/>
<dbReference type="EMBL" id="JACIEZ010000001">
    <property type="protein sequence ID" value="MBB4063454.1"/>
    <property type="molecule type" value="Genomic_DNA"/>
</dbReference>
<dbReference type="Gene3D" id="3.30.300.30">
    <property type="match status" value="1"/>
</dbReference>
<dbReference type="PANTHER" id="PTHR43859:SF4">
    <property type="entry name" value="BUTANOATE--COA LIGASE AAE1-RELATED"/>
    <property type="match status" value="1"/>
</dbReference>
<protein>
    <recommendedName>
        <fullName evidence="8">3-methylmercaptopropionyl-CoA ligase</fullName>
        <ecNumber evidence="7">6.2.1.44</ecNumber>
    </recommendedName>
</protein>
<dbReference type="GO" id="GO:0016874">
    <property type="term" value="F:ligase activity"/>
    <property type="evidence" value="ECO:0007669"/>
    <property type="project" value="UniProtKB-KW"/>
</dbReference>
<dbReference type="SUPFAM" id="SSF56801">
    <property type="entry name" value="Acetyl-CoA synthetase-like"/>
    <property type="match status" value="1"/>
</dbReference>
<evidence type="ECO:0000256" key="2">
    <source>
        <dbReference type="ARBA" id="ARBA00022598"/>
    </source>
</evidence>
<dbReference type="Pfam" id="PF13193">
    <property type="entry name" value="AMP-binding_C"/>
    <property type="match status" value="1"/>
</dbReference>
<accession>A0A7W6J2A3</accession>
<dbReference type="FunFam" id="3.30.300.30:FF:000008">
    <property type="entry name" value="2,3-dihydroxybenzoate-AMP ligase"/>
    <property type="match status" value="1"/>
</dbReference>
<evidence type="ECO:0000256" key="5">
    <source>
        <dbReference type="ARBA" id="ARBA00023098"/>
    </source>
</evidence>
<dbReference type="InterPro" id="IPR045851">
    <property type="entry name" value="AMP-bd_C_sf"/>
</dbReference>